<accession>A0A955I8J3</accession>
<dbReference type="EMBL" id="JAGQLJ010000028">
    <property type="protein sequence ID" value="MCA9380910.1"/>
    <property type="molecule type" value="Genomic_DNA"/>
</dbReference>
<dbReference type="AlphaFoldDB" id="A0A955I8J3"/>
<name>A0A955I8J3_9BACT</name>
<dbReference type="Proteomes" id="UP000775877">
    <property type="component" value="Unassembled WGS sequence"/>
</dbReference>
<evidence type="ECO:0000313" key="1">
    <source>
        <dbReference type="EMBL" id="MCA9380910.1"/>
    </source>
</evidence>
<organism evidence="1 2">
    <name type="scientific">Candidatus Dojkabacteria bacterium</name>
    <dbReference type="NCBI Taxonomy" id="2099670"/>
    <lineage>
        <taxon>Bacteria</taxon>
        <taxon>Candidatus Dojkabacteria</taxon>
    </lineage>
</organism>
<reference evidence="1" key="2">
    <citation type="journal article" date="2021" name="Microbiome">
        <title>Successional dynamics and alternative stable states in a saline activated sludge microbial community over 9 years.</title>
        <authorList>
            <person name="Wang Y."/>
            <person name="Ye J."/>
            <person name="Ju F."/>
            <person name="Liu L."/>
            <person name="Boyd J.A."/>
            <person name="Deng Y."/>
            <person name="Parks D.H."/>
            <person name="Jiang X."/>
            <person name="Yin X."/>
            <person name="Woodcroft B.J."/>
            <person name="Tyson G.W."/>
            <person name="Hugenholtz P."/>
            <person name="Polz M.F."/>
            <person name="Zhang T."/>
        </authorList>
    </citation>
    <scope>NUCLEOTIDE SEQUENCE</scope>
    <source>
        <strain evidence="1">HKST-UBA13</strain>
    </source>
</reference>
<gene>
    <name evidence="1" type="ORF">KC678_01460</name>
</gene>
<protein>
    <submittedName>
        <fullName evidence="1">Uncharacterized protein</fullName>
    </submittedName>
</protein>
<reference evidence="1" key="1">
    <citation type="submission" date="2020-04" db="EMBL/GenBank/DDBJ databases">
        <authorList>
            <person name="Zhang T."/>
        </authorList>
    </citation>
    <scope>NUCLEOTIDE SEQUENCE</scope>
    <source>
        <strain evidence="1">HKST-UBA13</strain>
    </source>
</reference>
<sequence>MKKNYTYLVGVLVLITSISFITPQQNVFICKGSQSKRFHLKEDCRGLQYCSTEIYEVTLEEAKKIGRTLCGWED</sequence>
<proteinExistence type="predicted"/>
<evidence type="ECO:0000313" key="2">
    <source>
        <dbReference type="Proteomes" id="UP000775877"/>
    </source>
</evidence>
<comment type="caution">
    <text evidence="1">The sequence shown here is derived from an EMBL/GenBank/DDBJ whole genome shotgun (WGS) entry which is preliminary data.</text>
</comment>